<dbReference type="InterPro" id="IPR036271">
    <property type="entry name" value="Tet_transcr_reg_TetR-rel_C_sf"/>
</dbReference>
<dbReference type="InterPro" id="IPR025996">
    <property type="entry name" value="MT1864/Rv1816-like_C"/>
</dbReference>
<sequence>MSSVKRKKTGTYHHGDLRQALVDAAFRTLEHQRAEDLSLRALGRELGVSPRAPYRHFETKEELLAAVAVEGFRAFGELLTARVAAAGADPIARLRAIAEAYVVFAVERPAAFRVMHAPYDTVKESAPDLVRARAEGHRATMDSIAEGQAAGILRGGDPMQLALVLWSSMHGLAVLLTQGQLGRYDKPIEAAQLARLVSGLLMEGLRPRPGEPPPAGAPASAAPAGAAGTAPAGSR</sequence>
<feature type="compositionally biased region" description="Low complexity" evidence="5">
    <location>
        <begin position="217"/>
        <end position="235"/>
    </location>
</feature>
<evidence type="ECO:0000256" key="2">
    <source>
        <dbReference type="ARBA" id="ARBA00023125"/>
    </source>
</evidence>
<accession>A0A150TAR7</accession>
<keyword evidence="1" id="KW-0805">Transcription regulation</keyword>
<evidence type="ECO:0000256" key="3">
    <source>
        <dbReference type="ARBA" id="ARBA00023163"/>
    </source>
</evidence>
<gene>
    <name evidence="7" type="ORF">BE21_55870</name>
</gene>
<evidence type="ECO:0000256" key="4">
    <source>
        <dbReference type="PROSITE-ProRule" id="PRU00335"/>
    </source>
</evidence>
<dbReference type="GO" id="GO:0003700">
    <property type="term" value="F:DNA-binding transcription factor activity"/>
    <property type="evidence" value="ECO:0007669"/>
    <property type="project" value="TreeGrafter"/>
</dbReference>
<name>A0A150TAR7_SORCE</name>
<feature type="region of interest" description="Disordered" evidence="5">
    <location>
        <begin position="204"/>
        <end position="235"/>
    </location>
</feature>
<keyword evidence="2 4" id="KW-0238">DNA-binding</keyword>
<evidence type="ECO:0000256" key="1">
    <source>
        <dbReference type="ARBA" id="ARBA00023015"/>
    </source>
</evidence>
<dbReference type="PANTHER" id="PTHR30055:SF220">
    <property type="entry name" value="TETR-FAMILY REGULATORY PROTEIN"/>
    <property type="match status" value="1"/>
</dbReference>
<dbReference type="Pfam" id="PF00440">
    <property type="entry name" value="TetR_N"/>
    <property type="match status" value="1"/>
</dbReference>
<keyword evidence="3" id="KW-0804">Transcription</keyword>
<dbReference type="InterPro" id="IPR001647">
    <property type="entry name" value="HTH_TetR"/>
</dbReference>
<dbReference type="PANTHER" id="PTHR30055">
    <property type="entry name" value="HTH-TYPE TRANSCRIPTIONAL REGULATOR RUTR"/>
    <property type="match status" value="1"/>
</dbReference>
<dbReference type="PROSITE" id="PS50977">
    <property type="entry name" value="HTH_TETR_2"/>
    <property type="match status" value="1"/>
</dbReference>
<dbReference type="Proteomes" id="UP000075502">
    <property type="component" value="Unassembled WGS sequence"/>
</dbReference>
<dbReference type="Gene3D" id="1.10.357.10">
    <property type="entry name" value="Tetracycline Repressor, domain 2"/>
    <property type="match status" value="1"/>
</dbReference>
<dbReference type="GO" id="GO:0000976">
    <property type="term" value="F:transcription cis-regulatory region binding"/>
    <property type="evidence" value="ECO:0007669"/>
    <property type="project" value="TreeGrafter"/>
</dbReference>
<feature type="domain" description="HTH tetR-type" evidence="6">
    <location>
        <begin position="15"/>
        <end position="75"/>
    </location>
</feature>
<dbReference type="Pfam" id="PF13305">
    <property type="entry name" value="TetR_C_33"/>
    <property type="match status" value="1"/>
</dbReference>
<evidence type="ECO:0000259" key="6">
    <source>
        <dbReference type="PROSITE" id="PS50977"/>
    </source>
</evidence>
<evidence type="ECO:0000313" key="7">
    <source>
        <dbReference type="EMBL" id="KYG01792.1"/>
    </source>
</evidence>
<feature type="DNA-binding region" description="H-T-H motif" evidence="4">
    <location>
        <begin position="38"/>
        <end position="57"/>
    </location>
</feature>
<protein>
    <recommendedName>
        <fullName evidence="6">HTH tetR-type domain-containing protein</fullName>
    </recommendedName>
</protein>
<proteinExistence type="predicted"/>
<organism evidence="7 8">
    <name type="scientific">Sorangium cellulosum</name>
    <name type="common">Polyangium cellulosum</name>
    <dbReference type="NCBI Taxonomy" id="56"/>
    <lineage>
        <taxon>Bacteria</taxon>
        <taxon>Pseudomonadati</taxon>
        <taxon>Myxococcota</taxon>
        <taxon>Polyangia</taxon>
        <taxon>Polyangiales</taxon>
        <taxon>Polyangiaceae</taxon>
        <taxon>Sorangium</taxon>
    </lineage>
</organism>
<dbReference type="InterPro" id="IPR050109">
    <property type="entry name" value="HTH-type_TetR-like_transc_reg"/>
</dbReference>
<dbReference type="SUPFAM" id="SSF48498">
    <property type="entry name" value="Tetracyclin repressor-like, C-terminal domain"/>
    <property type="match status" value="1"/>
</dbReference>
<comment type="caution">
    <text evidence="7">The sequence shown here is derived from an EMBL/GenBank/DDBJ whole genome shotgun (WGS) entry which is preliminary data.</text>
</comment>
<dbReference type="EMBL" id="JEME01003224">
    <property type="protein sequence ID" value="KYG01792.1"/>
    <property type="molecule type" value="Genomic_DNA"/>
</dbReference>
<evidence type="ECO:0000256" key="5">
    <source>
        <dbReference type="SAM" id="MobiDB-lite"/>
    </source>
</evidence>
<reference evidence="7 8" key="1">
    <citation type="submission" date="2014-02" db="EMBL/GenBank/DDBJ databases">
        <title>The small core and large imbalanced accessory genome model reveals a collaborative survival strategy of Sorangium cellulosum strains in nature.</title>
        <authorList>
            <person name="Han K."/>
            <person name="Peng R."/>
            <person name="Blom J."/>
            <person name="Li Y.-Z."/>
        </authorList>
    </citation>
    <scope>NUCLEOTIDE SEQUENCE [LARGE SCALE GENOMIC DNA]</scope>
    <source>
        <strain evidence="7 8">So0007-03</strain>
    </source>
</reference>
<dbReference type="SUPFAM" id="SSF46689">
    <property type="entry name" value="Homeodomain-like"/>
    <property type="match status" value="1"/>
</dbReference>
<evidence type="ECO:0000313" key="8">
    <source>
        <dbReference type="Proteomes" id="UP000075502"/>
    </source>
</evidence>
<dbReference type="InterPro" id="IPR009057">
    <property type="entry name" value="Homeodomain-like_sf"/>
</dbReference>
<dbReference type="AlphaFoldDB" id="A0A150TAR7"/>